<organism evidence="1 2">
    <name type="scientific">Crocosphaera subtropica (strain ATCC 51142 / BH68)</name>
    <name type="common">Cyanothece sp. (strain ATCC 51142)</name>
    <dbReference type="NCBI Taxonomy" id="43989"/>
    <lineage>
        <taxon>Bacteria</taxon>
        <taxon>Bacillati</taxon>
        <taxon>Cyanobacteriota</taxon>
        <taxon>Cyanophyceae</taxon>
        <taxon>Oscillatoriophycideae</taxon>
        <taxon>Chroococcales</taxon>
        <taxon>Aphanothecaceae</taxon>
        <taxon>Crocosphaera</taxon>
        <taxon>Crocosphaera subtropica</taxon>
    </lineage>
</organism>
<dbReference type="EMBL" id="CP000807">
    <property type="protein sequence ID" value="ACB54275.1"/>
    <property type="molecule type" value="Genomic_DNA"/>
</dbReference>
<dbReference type="Proteomes" id="UP000001203">
    <property type="component" value="Chromosome linear"/>
</dbReference>
<sequence length="200" mass="22795">MRFLISLTFISIISLFPHSEVFANTYKPDKRYEQQQTQSTTNRGCRESVAQFQILAPSDHIGKTALKQPTFLFWWYEVPSSSLKISITQPLVESPLWEKPLEVEQKGLLRLKLPESLKLKNGDYVLTAELPCSSQADGSSFIRIAFRKVSLNEGDSSKSLAERGIWYDALVESLKTSKTEFHQLLEQIGIILSNEDFSDF</sequence>
<dbReference type="AlphaFoldDB" id="B1X2B4"/>
<dbReference type="RefSeq" id="WP_009546314.1">
    <property type="nucleotide sequence ID" value="NC_010547.1"/>
</dbReference>
<proteinExistence type="predicted"/>
<reference evidence="1 2" key="1">
    <citation type="journal article" date="2008" name="Proc. Natl. Acad. Sci. U.S.A.">
        <title>The genome of Cyanothece 51142, a unicellular diazotrophic cyanobacterium important in the marine nitrogen cycle.</title>
        <authorList>
            <person name="Welsh E.A."/>
            <person name="Liberton M."/>
            <person name="Stoeckel J."/>
            <person name="Loh T."/>
            <person name="Elvitigala T."/>
            <person name="Wang C."/>
            <person name="Wollam A."/>
            <person name="Fulton R.S."/>
            <person name="Clifton S.W."/>
            <person name="Jacobs J.M."/>
            <person name="Aurora R."/>
            <person name="Ghosh B.K."/>
            <person name="Sherman L.A."/>
            <person name="Smith R.D."/>
            <person name="Wilson R.K."/>
            <person name="Pakrasi H.B."/>
        </authorList>
    </citation>
    <scope>NUCLEOTIDE SEQUENCE [LARGE SCALE GENOMIC DNA]</scope>
    <source>
        <strain evidence="2">ATCC 51142 / BH68</strain>
    </source>
</reference>
<keyword evidence="2" id="KW-1185">Reference proteome</keyword>
<evidence type="ECO:0000313" key="1">
    <source>
        <dbReference type="EMBL" id="ACB54275.1"/>
    </source>
</evidence>
<dbReference type="eggNOG" id="COG4252">
    <property type="taxonomic scope" value="Bacteria"/>
</dbReference>
<dbReference type="KEGG" id="cyt:cce_4929"/>
<dbReference type="Pfam" id="PF06051">
    <property type="entry name" value="DUF928"/>
    <property type="match status" value="1"/>
</dbReference>
<dbReference type="InterPro" id="IPR010328">
    <property type="entry name" value="DUF928"/>
</dbReference>
<dbReference type="HOGENOM" id="CLU_1364301_0_0_3"/>
<evidence type="ECO:0000313" key="2">
    <source>
        <dbReference type="Proteomes" id="UP000001203"/>
    </source>
</evidence>
<evidence type="ECO:0008006" key="3">
    <source>
        <dbReference type="Google" id="ProtNLM"/>
    </source>
</evidence>
<accession>B1X2B4</accession>
<name>B1X2B4_CROS5</name>
<gene>
    <name evidence="1" type="ordered locus">cce_4929</name>
</gene>
<protein>
    <recommendedName>
        <fullName evidence="3">DUF928-containing protein</fullName>
    </recommendedName>
</protein>
<dbReference type="STRING" id="43989.cce_4929"/>
<dbReference type="OrthoDB" id="532838at2"/>